<keyword evidence="2" id="KW-1185">Reference proteome</keyword>
<accession>S8BVI9</accession>
<reference evidence="1 2" key="1">
    <citation type="journal article" date="2013" name="BMC Genomics">
        <title>The miniature genome of a carnivorous plant Genlisea aurea contains a low number of genes and short non-coding sequences.</title>
        <authorList>
            <person name="Leushkin E.V."/>
            <person name="Sutormin R.A."/>
            <person name="Nabieva E.R."/>
            <person name="Penin A.A."/>
            <person name="Kondrashov A.S."/>
            <person name="Logacheva M.D."/>
        </authorList>
    </citation>
    <scope>NUCLEOTIDE SEQUENCE [LARGE SCALE GENOMIC DNA]</scope>
</reference>
<sequence length="127" mass="14783">MKKARLVKRKIRVSYADPDATDSSSDESESPKRKTVEVVVIAAAREEEEEKKKNKTTKVAAVDDYGSRHVKKKKKKKKIEERFGFLNGVHVVNEHGFLLVREFPVLVNCFDFVFRRVYGDWREQLGR</sequence>
<comment type="caution">
    <text evidence="1">The sequence shown here is derived from an EMBL/GenBank/DDBJ whole genome shotgun (WGS) entry which is preliminary data.</text>
</comment>
<dbReference type="Proteomes" id="UP000015453">
    <property type="component" value="Unassembled WGS sequence"/>
</dbReference>
<gene>
    <name evidence="1" type="ORF">M569_16195</name>
</gene>
<proteinExistence type="predicted"/>
<dbReference type="EMBL" id="AUSU01009041">
    <property type="protein sequence ID" value="EPS58620.1"/>
    <property type="molecule type" value="Genomic_DNA"/>
</dbReference>
<name>S8BVI9_9LAMI</name>
<evidence type="ECO:0000313" key="1">
    <source>
        <dbReference type="EMBL" id="EPS58620.1"/>
    </source>
</evidence>
<dbReference type="AlphaFoldDB" id="S8BVI9"/>
<evidence type="ECO:0000313" key="2">
    <source>
        <dbReference type="Proteomes" id="UP000015453"/>
    </source>
</evidence>
<organism evidence="1 2">
    <name type="scientific">Genlisea aurea</name>
    <dbReference type="NCBI Taxonomy" id="192259"/>
    <lineage>
        <taxon>Eukaryota</taxon>
        <taxon>Viridiplantae</taxon>
        <taxon>Streptophyta</taxon>
        <taxon>Embryophyta</taxon>
        <taxon>Tracheophyta</taxon>
        <taxon>Spermatophyta</taxon>
        <taxon>Magnoliopsida</taxon>
        <taxon>eudicotyledons</taxon>
        <taxon>Gunneridae</taxon>
        <taxon>Pentapetalae</taxon>
        <taxon>asterids</taxon>
        <taxon>lamiids</taxon>
        <taxon>Lamiales</taxon>
        <taxon>Lentibulariaceae</taxon>
        <taxon>Genlisea</taxon>
    </lineage>
</organism>
<protein>
    <submittedName>
        <fullName evidence="1">Uncharacterized protein</fullName>
    </submittedName>
</protein>